<comment type="caution">
    <text evidence="3">The sequence shown here is derived from an EMBL/GenBank/DDBJ whole genome shotgun (WGS) entry which is preliminary data.</text>
</comment>
<dbReference type="InterPro" id="IPR032675">
    <property type="entry name" value="LRR_dom_sf"/>
</dbReference>
<dbReference type="InterPro" id="IPR001611">
    <property type="entry name" value="Leu-rich_rpt"/>
</dbReference>
<dbReference type="Gene3D" id="3.80.10.10">
    <property type="entry name" value="Ribonuclease Inhibitor"/>
    <property type="match status" value="1"/>
</dbReference>
<dbReference type="Proteomes" id="UP001642409">
    <property type="component" value="Unassembled WGS sequence"/>
</dbReference>
<protein>
    <submittedName>
        <fullName evidence="3">Uncharacterized protein</fullName>
    </submittedName>
</protein>
<dbReference type="InterPro" id="IPR050836">
    <property type="entry name" value="SDS22/Internalin_LRR"/>
</dbReference>
<evidence type="ECO:0000313" key="4">
    <source>
        <dbReference type="Proteomes" id="UP001642409"/>
    </source>
</evidence>
<evidence type="ECO:0000256" key="1">
    <source>
        <dbReference type="ARBA" id="ARBA00022614"/>
    </source>
</evidence>
<dbReference type="PROSITE" id="PS51450">
    <property type="entry name" value="LRR"/>
    <property type="match status" value="3"/>
</dbReference>
<dbReference type="SMART" id="SM00365">
    <property type="entry name" value="LRR_SD22"/>
    <property type="match status" value="3"/>
</dbReference>
<dbReference type="PANTHER" id="PTHR46652">
    <property type="entry name" value="LEUCINE-RICH REPEAT AND IQ DOMAIN-CONTAINING PROTEIN 1-RELATED"/>
    <property type="match status" value="1"/>
</dbReference>
<reference evidence="3 4" key="1">
    <citation type="submission" date="2024-07" db="EMBL/GenBank/DDBJ databases">
        <authorList>
            <person name="Akdeniz Z."/>
        </authorList>
    </citation>
    <scope>NUCLEOTIDE SEQUENCE [LARGE SCALE GENOMIC DNA]</scope>
</reference>
<keyword evidence="2" id="KW-0677">Repeat</keyword>
<dbReference type="PANTHER" id="PTHR46652:SF3">
    <property type="entry name" value="LEUCINE-RICH REPEAT-CONTAINING PROTEIN 9"/>
    <property type="match status" value="1"/>
</dbReference>
<evidence type="ECO:0000313" key="3">
    <source>
        <dbReference type="EMBL" id="CAL5985820.1"/>
    </source>
</evidence>
<dbReference type="SUPFAM" id="SSF52058">
    <property type="entry name" value="L domain-like"/>
    <property type="match status" value="1"/>
</dbReference>
<keyword evidence="4" id="KW-1185">Reference proteome</keyword>
<accession>A0ABP1H832</accession>
<keyword evidence="1" id="KW-0433">Leucine-rich repeat</keyword>
<gene>
    <name evidence="3" type="ORF">HINF_LOCUS9115</name>
</gene>
<dbReference type="EMBL" id="CAXDID020000019">
    <property type="protein sequence ID" value="CAL5985820.1"/>
    <property type="molecule type" value="Genomic_DNA"/>
</dbReference>
<sequence>MLDTKYLKISSLKGLKKLVNLVDLSVNSNEISTLTELKNLSELNLLAVDNNQIKTLEPLKNLSKLEFLSANNNKIENARGLENLGFQTLEMQNNYIKDFTQISHHQNYQNYNLDHQK</sequence>
<proteinExistence type="predicted"/>
<evidence type="ECO:0000256" key="2">
    <source>
        <dbReference type="ARBA" id="ARBA00022737"/>
    </source>
</evidence>
<organism evidence="3 4">
    <name type="scientific">Hexamita inflata</name>
    <dbReference type="NCBI Taxonomy" id="28002"/>
    <lineage>
        <taxon>Eukaryota</taxon>
        <taxon>Metamonada</taxon>
        <taxon>Diplomonadida</taxon>
        <taxon>Hexamitidae</taxon>
        <taxon>Hexamitinae</taxon>
        <taxon>Hexamita</taxon>
    </lineage>
</organism>
<name>A0ABP1H832_9EUKA</name>